<keyword evidence="1" id="KW-0812">Transmembrane</keyword>
<keyword evidence="1" id="KW-1133">Transmembrane helix</keyword>
<evidence type="ECO:0000256" key="1">
    <source>
        <dbReference type="SAM" id="Phobius"/>
    </source>
</evidence>
<dbReference type="RefSeq" id="WP_345265353.1">
    <property type="nucleotide sequence ID" value="NZ_BAABHB010000002.1"/>
</dbReference>
<dbReference type="EMBL" id="BAABHB010000002">
    <property type="protein sequence ID" value="GAA4400622.1"/>
    <property type="molecule type" value="Genomic_DNA"/>
</dbReference>
<sequence length="245" mass="26779">MQILALAAACLLALIHLFAARFSFLGGVPRNRWLSFAGGISIAYILVHLLPELNRSQQEAIGENHPLTIALEEPVYIVALAGLVAFYGLEHLALASRDQNRGAGEKDSTTPAVFWIHIGSFALYNALIGYTLFHLEEGLTLNSVLLFTVAMGLHFIISDFSLREHHHEERYQHKGRWLLSGAILLGAAVGFVTELPEEVTAVTIAFLSGGVILNVIKEELPKERQSRFVPFLLGAAGYAVLLLAV</sequence>
<accession>A0ABP8K4S6</accession>
<feature type="transmembrane region" description="Helical" evidence="1">
    <location>
        <begin position="177"/>
        <end position="193"/>
    </location>
</feature>
<feature type="transmembrane region" description="Helical" evidence="1">
    <location>
        <begin position="114"/>
        <end position="133"/>
    </location>
</feature>
<name>A0ABP8K4S6_9BACT</name>
<comment type="caution">
    <text evidence="2">The sequence shown here is derived from an EMBL/GenBank/DDBJ whole genome shotgun (WGS) entry which is preliminary data.</text>
</comment>
<evidence type="ECO:0008006" key="4">
    <source>
        <dbReference type="Google" id="ProtNLM"/>
    </source>
</evidence>
<protein>
    <recommendedName>
        <fullName evidence="4">ZIP Zinc transporter</fullName>
    </recommendedName>
</protein>
<feature type="transmembrane region" description="Helical" evidence="1">
    <location>
        <begin position="75"/>
        <end position="94"/>
    </location>
</feature>
<feature type="transmembrane region" description="Helical" evidence="1">
    <location>
        <begin position="199"/>
        <end position="216"/>
    </location>
</feature>
<keyword evidence="3" id="KW-1185">Reference proteome</keyword>
<reference evidence="3" key="1">
    <citation type="journal article" date="2019" name="Int. J. Syst. Evol. Microbiol.">
        <title>The Global Catalogue of Microorganisms (GCM) 10K type strain sequencing project: providing services to taxonomists for standard genome sequencing and annotation.</title>
        <authorList>
            <consortium name="The Broad Institute Genomics Platform"/>
            <consortium name="The Broad Institute Genome Sequencing Center for Infectious Disease"/>
            <person name="Wu L."/>
            <person name="Ma J."/>
        </authorList>
    </citation>
    <scope>NUCLEOTIDE SEQUENCE [LARGE SCALE GENOMIC DNA]</scope>
    <source>
        <strain evidence="3">JCM 17925</strain>
    </source>
</reference>
<gene>
    <name evidence="2" type="ORF">GCM10023187_14000</name>
</gene>
<evidence type="ECO:0000313" key="3">
    <source>
        <dbReference type="Proteomes" id="UP001500936"/>
    </source>
</evidence>
<proteinExistence type="predicted"/>
<evidence type="ECO:0000313" key="2">
    <source>
        <dbReference type="EMBL" id="GAA4400622.1"/>
    </source>
</evidence>
<feature type="transmembrane region" description="Helical" evidence="1">
    <location>
        <begin position="228"/>
        <end position="244"/>
    </location>
</feature>
<organism evidence="2 3">
    <name type="scientific">Nibrella viscosa</name>
    <dbReference type="NCBI Taxonomy" id="1084524"/>
    <lineage>
        <taxon>Bacteria</taxon>
        <taxon>Pseudomonadati</taxon>
        <taxon>Bacteroidota</taxon>
        <taxon>Cytophagia</taxon>
        <taxon>Cytophagales</taxon>
        <taxon>Spirosomataceae</taxon>
        <taxon>Nibrella</taxon>
    </lineage>
</organism>
<feature type="transmembrane region" description="Helical" evidence="1">
    <location>
        <begin position="139"/>
        <end position="157"/>
    </location>
</feature>
<dbReference type="Proteomes" id="UP001500936">
    <property type="component" value="Unassembled WGS sequence"/>
</dbReference>
<keyword evidence="1" id="KW-0472">Membrane</keyword>